<feature type="compositionally biased region" description="Polar residues" evidence="1">
    <location>
        <begin position="104"/>
        <end position="114"/>
    </location>
</feature>
<protein>
    <submittedName>
        <fullName evidence="3">R3H domain-containing protein 2-like</fullName>
    </submittedName>
</protein>
<dbReference type="OrthoDB" id="278430at2759"/>
<accession>A0A6J2PS29</accession>
<organism evidence="2 3">
    <name type="scientific">Cottoperca gobio</name>
    <name type="common">Frogmouth</name>
    <name type="synonym">Aphritis gobio</name>
    <dbReference type="NCBI Taxonomy" id="56716"/>
    <lineage>
        <taxon>Eukaryota</taxon>
        <taxon>Metazoa</taxon>
        <taxon>Chordata</taxon>
        <taxon>Craniata</taxon>
        <taxon>Vertebrata</taxon>
        <taxon>Euteleostomi</taxon>
        <taxon>Actinopterygii</taxon>
        <taxon>Neopterygii</taxon>
        <taxon>Teleostei</taxon>
        <taxon>Neoteleostei</taxon>
        <taxon>Acanthomorphata</taxon>
        <taxon>Eupercaria</taxon>
        <taxon>Perciformes</taxon>
        <taxon>Notothenioidei</taxon>
        <taxon>Bovichtidae</taxon>
        <taxon>Cottoperca</taxon>
    </lineage>
</organism>
<dbReference type="GeneID" id="115008580"/>
<feature type="region of interest" description="Disordered" evidence="1">
    <location>
        <begin position="1"/>
        <end position="26"/>
    </location>
</feature>
<evidence type="ECO:0000313" key="2">
    <source>
        <dbReference type="Proteomes" id="UP000504630"/>
    </source>
</evidence>
<proteinExistence type="predicted"/>
<dbReference type="Proteomes" id="UP000504630">
    <property type="component" value="Chromosome 5"/>
</dbReference>
<gene>
    <name evidence="3" type="primary">LOC115008580</name>
</gene>
<name>A0A6J2PS29_COTGO</name>
<keyword evidence="2" id="KW-1185">Reference proteome</keyword>
<dbReference type="AlphaFoldDB" id="A0A6J2PS29"/>
<feature type="region of interest" description="Disordered" evidence="1">
    <location>
        <begin position="93"/>
        <end position="127"/>
    </location>
</feature>
<dbReference type="RefSeq" id="XP_029288129.1">
    <property type="nucleotide sequence ID" value="XM_029432269.1"/>
</dbReference>
<sequence>MLEPWNLSGQGVKKHGARGKKQTLKSASTDLGTTDVVVSRVLEVTDLPEGIKRPEAEKLCNQLPMCCAKIQWLKEPQGGRGGGCGPCPGVGPAGRGCKGRRQRPGSTLHRSGSFPQHHGCPEGFLQT</sequence>
<dbReference type="KEGG" id="cgob:115008580"/>
<dbReference type="InParanoid" id="A0A6J2PS29"/>
<evidence type="ECO:0000256" key="1">
    <source>
        <dbReference type="SAM" id="MobiDB-lite"/>
    </source>
</evidence>
<feature type="compositionally biased region" description="Basic residues" evidence="1">
    <location>
        <begin position="12"/>
        <end position="23"/>
    </location>
</feature>
<reference evidence="3" key="1">
    <citation type="submission" date="2025-08" db="UniProtKB">
        <authorList>
            <consortium name="RefSeq"/>
        </authorList>
    </citation>
    <scope>IDENTIFICATION</scope>
</reference>
<evidence type="ECO:0000313" key="3">
    <source>
        <dbReference type="RefSeq" id="XP_029288129.1"/>
    </source>
</evidence>